<dbReference type="InterPro" id="IPR021109">
    <property type="entry name" value="Peptidase_aspartic_dom_sf"/>
</dbReference>
<dbReference type="EMBL" id="JACXVP010000010">
    <property type="protein sequence ID" value="KAG5580601.1"/>
    <property type="molecule type" value="Genomic_DNA"/>
</dbReference>
<evidence type="ECO:0008006" key="4">
    <source>
        <dbReference type="Google" id="ProtNLM"/>
    </source>
</evidence>
<proteinExistence type="predicted"/>
<dbReference type="AlphaFoldDB" id="A0A9J5WXM1"/>
<dbReference type="CDD" id="cd00303">
    <property type="entry name" value="retropepsin_like"/>
    <property type="match status" value="1"/>
</dbReference>
<organism evidence="2 3">
    <name type="scientific">Solanum commersonii</name>
    <name type="common">Commerson's wild potato</name>
    <name type="synonym">Commerson's nightshade</name>
    <dbReference type="NCBI Taxonomy" id="4109"/>
    <lineage>
        <taxon>Eukaryota</taxon>
        <taxon>Viridiplantae</taxon>
        <taxon>Streptophyta</taxon>
        <taxon>Embryophyta</taxon>
        <taxon>Tracheophyta</taxon>
        <taxon>Spermatophyta</taxon>
        <taxon>Magnoliopsida</taxon>
        <taxon>eudicotyledons</taxon>
        <taxon>Gunneridae</taxon>
        <taxon>Pentapetalae</taxon>
        <taxon>asterids</taxon>
        <taxon>lamiids</taxon>
        <taxon>Solanales</taxon>
        <taxon>Solanaceae</taxon>
        <taxon>Solanoideae</taxon>
        <taxon>Solaneae</taxon>
        <taxon>Solanum</taxon>
    </lineage>
</organism>
<keyword evidence="3" id="KW-1185">Reference proteome</keyword>
<feature type="region of interest" description="Disordered" evidence="1">
    <location>
        <begin position="181"/>
        <end position="200"/>
    </location>
</feature>
<name>A0A9J5WXM1_SOLCO</name>
<sequence length="379" mass="42373">MTSRLYNVEFYMNDHDQCFEEQSGVVPSSPSSFVDHDPTILPLVPSPSTVTRPPVVQVYSRRRENDDTCHAQVLLPDPPENLDPPIKHNSKTWFGSGSSSDVDAEDEETDEEGLKEDEQGIDVQPIYSTLKSKEADVEGYYITGSGSAGFHKLLFLWTVGAWVEQLPDHRSRWYRSVNWSQTSAGRDGGREGASSSCGSQNRTYSLAGRQVSESSLDVVRGALIVCSHCVYALIDPGSTLSYVTQFIAGKRVYRGCTVEIIDRQTSVDLVDLEMVNFDVIMGMDWLASYYANVECRTKIVRFHFPGEAVLEWKGYTAMPKDRGRVKVGTPKDMRRLSTYTINSRAEIKGFEELEDSKGFNSKNLDLGLVDSSIFSCFES</sequence>
<dbReference type="Pfam" id="PF08284">
    <property type="entry name" value="RVP_2"/>
    <property type="match status" value="1"/>
</dbReference>
<evidence type="ECO:0000313" key="3">
    <source>
        <dbReference type="Proteomes" id="UP000824120"/>
    </source>
</evidence>
<comment type="caution">
    <text evidence="2">The sequence shown here is derived from an EMBL/GenBank/DDBJ whole genome shotgun (WGS) entry which is preliminary data.</text>
</comment>
<evidence type="ECO:0000256" key="1">
    <source>
        <dbReference type="SAM" id="MobiDB-lite"/>
    </source>
</evidence>
<dbReference type="OrthoDB" id="1751327at2759"/>
<feature type="compositionally biased region" description="Acidic residues" evidence="1">
    <location>
        <begin position="102"/>
        <end position="115"/>
    </location>
</feature>
<protein>
    <recommendedName>
        <fullName evidence="4">Gag-pol polyprotein</fullName>
    </recommendedName>
</protein>
<dbReference type="Gene3D" id="2.40.70.10">
    <property type="entry name" value="Acid Proteases"/>
    <property type="match status" value="1"/>
</dbReference>
<gene>
    <name evidence="2" type="ORF">H5410_051228</name>
</gene>
<evidence type="ECO:0000313" key="2">
    <source>
        <dbReference type="EMBL" id="KAG5580601.1"/>
    </source>
</evidence>
<reference evidence="2 3" key="1">
    <citation type="submission" date="2020-09" db="EMBL/GenBank/DDBJ databases">
        <title>De no assembly of potato wild relative species, Solanum commersonii.</title>
        <authorList>
            <person name="Cho K."/>
        </authorList>
    </citation>
    <scope>NUCLEOTIDE SEQUENCE [LARGE SCALE GENOMIC DNA]</scope>
    <source>
        <strain evidence="2">LZ3.2</strain>
        <tissue evidence="2">Leaf</tissue>
    </source>
</reference>
<accession>A0A9J5WXM1</accession>
<dbReference type="Proteomes" id="UP000824120">
    <property type="component" value="Chromosome 10"/>
</dbReference>
<feature type="region of interest" description="Disordered" evidence="1">
    <location>
        <begin position="61"/>
        <end position="120"/>
    </location>
</feature>